<accession>A0ABS6J1I4</accession>
<evidence type="ECO:0000256" key="6">
    <source>
        <dbReference type="ARBA" id="ARBA00023136"/>
    </source>
</evidence>
<protein>
    <submittedName>
        <fullName evidence="9">Cation:proton antiporter</fullName>
    </submittedName>
</protein>
<feature type="transmembrane region" description="Helical" evidence="7">
    <location>
        <begin position="195"/>
        <end position="219"/>
    </location>
</feature>
<feature type="transmembrane region" description="Helical" evidence="7">
    <location>
        <begin position="239"/>
        <end position="255"/>
    </location>
</feature>
<evidence type="ECO:0000256" key="5">
    <source>
        <dbReference type="ARBA" id="ARBA00022989"/>
    </source>
</evidence>
<dbReference type="InterPro" id="IPR006153">
    <property type="entry name" value="Cation/H_exchanger_TM"/>
</dbReference>
<feature type="transmembrane region" description="Helical" evidence="7">
    <location>
        <begin position="57"/>
        <end position="76"/>
    </location>
</feature>
<evidence type="ECO:0000256" key="4">
    <source>
        <dbReference type="ARBA" id="ARBA00022692"/>
    </source>
</evidence>
<dbReference type="Proteomes" id="UP000731907">
    <property type="component" value="Unassembled WGS sequence"/>
</dbReference>
<keyword evidence="6 7" id="KW-0472">Membrane</keyword>
<sequence length="421" mass="44134">MPHDTPLIATIVIGLSLAFLLGLVAHRLKLPMIAGYLLAGIIIGPFTPGYVADQELATELAELGVILLMFGVGLHFSLKDLLSVKNIAIPGAIGQILVATAAGLALALLMGWGIGAGLIFGLSLSVASTVVLLRALQDRNLVTSDRGRIAVGWLIVEDVVMVLSLVLIPPLAGLLGGTAQPVTDGAAQEAVRMGFGPVTATLAVTLAKFAAFVALMLIVGRKLIPWILHYVAHTGSRELFRLAVLAIALGVAYGSSQIFGVSFALGAFFAGMVMAGSTLSQQAMRETMPLRDAFAVLFFVSVGMLFNPMIVLTEPLALIGTVLIILVVKSIAAYGIVRAFGHDKETGLTIATSLAQIGEFSFILVVMGTKMAILPTEAKDLVVAGAMISILANPVMFAILDRWSARHRKADPEPEPVVEAA</sequence>
<evidence type="ECO:0000256" key="3">
    <source>
        <dbReference type="ARBA" id="ARBA00022448"/>
    </source>
</evidence>
<keyword evidence="4 7" id="KW-0812">Transmembrane</keyword>
<comment type="caution">
    <text evidence="9">The sequence shown here is derived from an EMBL/GenBank/DDBJ whole genome shotgun (WGS) entry which is preliminary data.</text>
</comment>
<proteinExistence type="inferred from homology"/>
<feature type="transmembrane region" description="Helical" evidence="7">
    <location>
        <begin position="348"/>
        <end position="369"/>
    </location>
</feature>
<reference evidence="9 10" key="1">
    <citation type="submission" date="2021-06" db="EMBL/GenBank/DDBJ databases">
        <title>Rhodobacteraceae bacterium strain HSP-20.</title>
        <authorList>
            <person name="Chen W.-M."/>
        </authorList>
    </citation>
    <scope>NUCLEOTIDE SEQUENCE [LARGE SCALE GENOMIC DNA]</scope>
    <source>
        <strain evidence="9 10">HSP-20</strain>
    </source>
</reference>
<feature type="transmembrane region" description="Helical" evidence="7">
    <location>
        <begin position="118"/>
        <end position="137"/>
    </location>
</feature>
<feature type="transmembrane region" description="Helical" evidence="7">
    <location>
        <begin position="292"/>
        <end position="310"/>
    </location>
</feature>
<dbReference type="PANTHER" id="PTHR42751">
    <property type="entry name" value="SODIUM/HYDROGEN EXCHANGER FAMILY/TRKA DOMAIN PROTEIN"/>
    <property type="match status" value="1"/>
</dbReference>
<feature type="transmembrane region" description="Helical" evidence="7">
    <location>
        <begin position="149"/>
        <end position="175"/>
    </location>
</feature>
<keyword evidence="3" id="KW-0813">Transport</keyword>
<evidence type="ECO:0000256" key="7">
    <source>
        <dbReference type="SAM" id="Phobius"/>
    </source>
</evidence>
<feature type="domain" description="Cation/H+ exchanger transmembrane" evidence="8">
    <location>
        <begin position="16"/>
        <end position="399"/>
    </location>
</feature>
<evidence type="ECO:0000313" key="9">
    <source>
        <dbReference type="EMBL" id="MBU9697610.1"/>
    </source>
</evidence>
<keyword evidence="5 7" id="KW-1133">Transmembrane helix</keyword>
<organism evidence="9 10">
    <name type="scientific">Paragemmobacter amnigenus</name>
    <dbReference type="NCBI Taxonomy" id="2852097"/>
    <lineage>
        <taxon>Bacteria</taxon>
        <taxon>Pseudomonadati</taxon>
        <taxon>Pseudomonadota</taxon>
        <taxon>Alphaproteobacteria</taxon>
        <taxon>Rhodobacterales</taxon>
        <taxon>Paracoccaceae</taxon>
        <taxon>Paragemmobacter</taxon>
    </lineage>
</organism>
<evidence type="ECO:0000256" key="1">
    <source>
        <dbReference type="ARBA" id="ARBA00004141"/>
    </source>
</evidence>
<evidence type="ECO:0000313" key="10">
    <source>
        <dbReference type="Proteomes" id="UP000731907"/>
    </source>
</evidence>
<feature type="transmembrane region" description="Helical" evidence="7">
    <location>
        <begin position="261"/>
        <end position="280"/>
    </location>
</feature>
<feature type="transmembrane region" description="Helical" evidence="7">
    <location>
        <begin position="33"/>
        <end position="51"/>
    </location>
</feature>
<feature type="transmembrane region" description="Helical" evidence="7">
    <location>
        <begin position="316"/>
        <end position="336"/>
    </location>
</feature>
<dbReference type="InterPro" id="IPR038770">
    <property type="entry name" value="Na+/solute_symporter_sf"/>
</dbReference>
<name>A0ABS6J1I4_9RHOB</name>
<dbReference type="EMBL" id="JAAATX020000004">
    <property type="protein sequence ID" value="MBU9697610.1"/>
    <property type="molecule type" value="Genomic_DNA"/>
</dbReference>
<dbReference type="RefSeq" id="WP_161761654.1">
    <property type="nucleotide sequence ID" value="NZ_JAAATX020000004.1"/>
</dbReference>
<dbReference type="Gene3D" id="1.20.1530.20">
    <property type="match status" value="1"/>
</dbReference>
<feature type="transmembrane region" description="Helical" evidence="7">
    <location>
        <begin position="6"/>
        <end position="26"/>
    </location>
</feature>
<keyword evidence="10" id="KW-1185">Reference proteome</keyword>
<comment type="similarity">
    <text evidence="2">Belongs to the monovalent cation:proton antiporter 2 (CPA2) transporter (TC 2.A.37) family.</text>
</comment>
<comment type="subcellular location">
    <subcellularLocation>
        <location evidence="1">Membrane</location>
        <topology evidence="1">Multi-pass membrane protein</topology>
    </subcellularLocation>
</comment>
<gene>
    <name evidence="9" type="ORF">GU927_007095</name>
</gene>
<feature type="transmembrane region" description="Helical" evidence="7">
    <location>
        <begin position="88"/>
        <end position="112"/>
    </location>
</feature>
<evidence type="ECO:0000259" key="8">
    <source>
        <dbReference type="Pfam" id="PF00999"/>
    </source>
</evidence>
<feature type="transmembrane region" description="Helical" evidence="7">
    <location>
        <begin position="381"/>
        <end position="400"/>
    </location>
</feature>
<evidence type="ECO:0000256" key="2">
    <source>
        <dbReference type="ARBA" id="ARBA00005551"/>
    </source>
</evidence>
<dbReference type="PANTHER" id="PTHR42751:SF1">
    <property type="entry name" value="CATION_PROTON ANTIPORTER YBAL-RELATED"/>
    <property type="match status" value="1"/>
</dbReference>
<dbReference type="Pfam" id="PF00999">
    <property type="entry name" value="Na_H_Exchanger"/>
    <property type="match status" value="1"/>
</dbReference>